<feature type="transmembrane region" description="Helical" evidence="1">
    <location>
        <begin position="236"/>
        <end position="257"/>
    </location>
</feature>
<organism evidence="2 3">
    <name type="scientific">Inconstantimicrobium porci</name>
    <dbReference type="NCBI Taxonomy" id="2652291"/>
    <lineage>
        <taxon>Bacteria</taxon>
        <taxon>Bacillati</taxon>
        <taxon>Bacillota</taxon>
        <taxon>Clostridia</taxon>
        <taxon>Eubacteriales</taxon>
        <taxon>Clostridiaceae</taxon>
        <taxon>Inconstantimicrobium</taxon>
    </lineage>
</organism>
<evidence type="ECO:0000313" key="2">
    <source>
        <dbReference type="EMBL" id="MSR91574.1"/>
    </source>
</evidence>
<gene>
    <name evidence="2" type="ORF">FYJ33_09170</name>
</gene>
<protein>
    <submittedName>
        <fullName evidence="2">Lantibiotic immunity ABC transporter MutG family permease subunit</fullName>
    </submittedName>
</protein>
<feature type="transmembrane region" description="Helical" evidence="1">
    <location>
        <begin position="146"/>
        <end position="166"/>
    </location>
</feature>
<name>A0A7X2T1H1_9CLOT</name>
<sequence>MRTRRLDNMDLIRLMRADLLKVKNTSYYYIHALVPVVVATMLVIYYGTKPNDGVGSAIGFLETISMGFPLIIGVVCSLVIEKEVAAGRFKEMLSSKYGKFKCLLSKLLVLVSCGFISFYLSVFVFYTGLKYVYKKVIINLGLFMKVSLIVFAVMIFFYIFHLWLSIKFGVGASVGMGVFESLFATLLDTGLGEGIWQYIPCGFASRLVKNYFIINYPSKYTVKLNLRSIISVNNTAVINCVIFTIVVGIFLAIWFNYFEGRGEV</sequence>
<dbReference type="NCBIfam" id="TIGR03733">
    <property type="entry name" value="lanti_perm_MutG"/>
    <property type="match status" value="1"/>
</dbReference>
<evidence type="ECO:0000313" key="3">
    <source>
        <dbReference type="Proteomes" id="UP000460287"/>
    </source>
</evidence>
<proteinExistence type="predicted"/>
<evidence type="ECO:0000256" key="1">
    <source>
        <dbReference type="SAM" id="Phobius"/>
    </source>
</evidence>
<keyword evidence="1" id="KW-0812">Transmembrane</keyword>
<keyword evidence="3" id="KW-1185">Reference proteome</keyword>
<dbReference type="Proteomes" id="UP000460287">
    <property type="component" value="Unassembled WGS sequence"/>
</dbReference>
<dbReference type="EMBL" id="VULX01000012">
    <property type="protein sequence ID" value="MSR91574.1"/>
    <property type="molecule type" value="Genomic_DNA"/>
</dbReference>
<feature type="transmembrane region" description="Helical" evidence="1">
    <location>
        <begin position="102"/>
        <end position="126"/>
    </location>
</feature>
<comment type="caution">
    <text evidence="2">The sequence shown here is derived from an EMBL/GenBank/DDBJ whole genome shotgun (WGS) entry which is preliminary data.</text>
</comment>
<feature type="transmembrane region" description="Helical" evidence="1">
    <location>
        <begin position="26"/>
        <end position="46"/>
    </location>
</feature>
<dbReference type="InterPro" id="IPR022294">
    <property type="entry name" value="ABC-transptr_permeasesu"/>
</dbReference>
<keyword evidence="1" id="KW-0472">Membrane</keyword>
<keyword evidence="1" id="KW-1133">Transmembrane helix</keyword>
<dbReference type="AlphaFoldDB" id="A0A7X2T1H1"/>
<feature type="transmembrane region" description="Helical" evidence="1">
    <location>
        <begin position="58"/>
        <end position="81"/>
    </location>
</feature>
<dbReference type="CDD" id="cd21808">
    <property type="entry name" value="ABC-2_lan_permease_MutG"/>
    <property type="match status" value="1"/>
</dbReference>
<reference evidence="2 3" key="1">
    <citation type="submission" date="2019-08" db="EMBL/GenBank/DDBJ databases">
        <title>In-depth cultivation of the pig gut microbiome towards novel bacterial diversity and tailored functional studies.</title>
        <authorList>
            <person name="Wylensek D."/>
            <person name="Hitch T.C.A."/>
            <person name="Clavel T."/>
        </authorList>
    </citation>
    <scope>NUCLEOTIDE SEQUENCE [LARGE SCALE GENOMIC DNA]</scope>
    <source>
        <strain evidence="2 3">WCA-383-APC-5B</strain>
    </source>
</reference>
<accession>A0A7X2T1H1</accession>